<gene>
    <name evidence="5" type="ORF">OIDMADRAFT_89471</name>
</gene>
<dbReference type="GO" id="GO:0009986">
    <property type="term" value="C:cell surface"/>
    <property type="evidence" value="ECO:0007669"/>
    <property type="project" value="TreeGrafter"/>
</dbReference>
<reference evidence="6" key="2">
    <citation type="submission" date="2015-01" db="EMBL/GenBank/DDBJ databases">
        <title>Evolutionary Origins and Diversification of the Mycorrhizal Mutualists.</title>
        <authorList>
            <consortium name="DOE Joint Genome Institute"/>
            <consortium name="Mycorrhizal Genomics Consortium"/>
            <person name="Kohler A."/>
            <person name="Kuo A."/>
            <person name="Nagy L.G."/>
            <person name="Floudas D."/>
            <person name="Copeland A."/>
            <person name="Barry K.W."/>
            <person name="Cichocki N."/>
            <person name="Veneault-Fourrey C."/>
            <person name="LaButti K."/>
            <person name="Lindquist E.A."/>
            <person name="Lipzen A."/>
            <person name="Lundell T."/>
            <person name="Morin E."/>
            <person name="Murat C."/>
            <person name="Riley R."/>
            <person name="Ohm R."/>
            <person name="Sun H."/>
            <person name="Tunlid A."/>
            <person name="Henrissat B."/>
            <person name="Grigoriev I.V."/>
            <person name="Hibbett D.S."/>
            <person name="Martin F."/>
        </authorList>
    </citation>
    <scope>NUCLEOTIDE SEQUENCE [LARGE SCALE GENOMIC DNA]</scope>
    <source>
        <strain evidence="6">Zn</strain>
    </source>
</reference>
<dbReference type="InterPro" id="IPR017853">
    <property type="entry name" value="GH"/>
</dbReference>
<evidence type="ECO:0000256" key="2">
    <source>
        <dbReference type="ARBA" id="ARBA00008773"/>
    </source>
</evidence>
<evidence type="ECO:0000313" key="6">
    <source>
        <dbReference type="Proteomes" id="UP000054321"/>
    </source>
</evidence>
<dbReference type="GO" id="GO:0071555">
    <property type="term" value="P:cell wall organization"/>
    <property type="evidence" value="ECO:0007669"/>
    <property type="project" value="TreeGrafter"/>
</dbReference>
<comment type="similarity">
    <text evidence="2">Belongs to the glycosyl hydrolase 17 family.</text>
</comment>
<protein>
    <submittedName>
        <fullName evidence="5">Glycoside hydrolase family 17 protein</fullName>
    </submittedName>
</protein>
<dbReference type="OrthoDB" id="941679at2759"/>
<dbReference type="PANTHER" id="PTHR16631">
    <property type="entry name" value="GLUCAN 1,3-BETA-GLUCOSIDASE"/>
    <property type="match status" value="1"/>
</dbReference>
<evidence type="ECO:0000256" key="4">
    <source>
        <dbReference type="SAM" id="MobiDB-lite"/>
    </source>
</evidence>
<dbReference type="InterPro" id="IPR050732">
    <property type="entry name" value="Beta-glucan_modifiers"/>
</dbReference>
<dbReference type="PANTHER" id="PTHR16631:SF14">
    <property type="entry name" value="FAMILY 17 GLUCOSIDASE SCW10-RELATED"/>
    <property type="match status" value="1"/>
</dbReference>
<dbReference type="STRING" id="913774.A0A0C3DG90"/>
<reference evidence="5 6" key="1">
    <citation type="submission" date="2014-04" db="EMBL/GenBank/DDBJ databases">
        <authorList>
            <consortium name="DOE Joint Genome Institute"/>
            <person name="Kuo A."/>
            <person name="Martino E."/>
            <person name="Perotto S."/>
            <person name="Kohler A."/>
            <person name="Nagy L.G."/>
            <person name="Floudas D."/>
            <person name="Copeland A."/>
            <person name="Barry K.W."/>
            <person name="Cichocki N."/>
            <person name="Veneault-Fourrey C."/>
            <person name="LaButti K."/>
            <person name="Lindquist E.A."/>
            <person name="Lipzen A."/>
            <person name="Lundell T."/>
            <person name="Morin E."/>
            <person name="Murat C."/>
            <person name="Sun H."/>
            <person name="Tunlid A."/>
            <person name="Henrissat B."/>
            <person name="Grigoriev I.V."/>
            <person name="Hibbett D.S."/>
            <person name="Martin F."/>
            <person name="Nordberg H.P."/>
            <person name="Cantor M.N."/>
            <person name="Hua S.X."/>
        </authorList>
    </citation>
    <scope>NUCLEOTIDE SEQUENCE [LARGE SCALE GENOMIC DNA]</scope>
    <source>
        <strain evidence="5 6">Zn</strain>
    </source>
</reference>
<dbReference type="GO" id="GO:0009277">
    <property type="term" value="C:fungal-type cell wall"/>
    <property type="evidence" value="ECO:0007669"/>
    <property type="project" value="TreeGrafter"/>
</dbReference>
<keyword evidence="3 5" id="KW-0378">Hydrolase</keyword>
<evidence type="ECO:0000256" key="3">
    <source>
        <dbReference type="ARBA" id="ARBA00022801"/>
    </source>
</evidence>
<dbReference type="FunCoup" id="A0A0C3DG90">
    <property type="interactions" value="158"/>
</dbReference>
<dbReference type="GO" id="GO:0005576">
    <property type="term" value="C:extracellular region"/>
    <property type="evidence" value="ECO:0007669"/>
    <property type="project" value="TreeGrafter"/>
</dbReference>
<proteinExistence type="inferred from homology"/>
<comment type="subcellular location">
    <subcellularLocation>
        <location evidence="1">Cell envelope</location>
    </subcellularLocation>
</comment>
<accession>A0A0C3DG90</accession>
<feature type="compositionally biased region" description="Pro residues" evidence="4">
    <location>
        <begin position="157"/>
        <end position="174"/>
    </location>
</feature>
<dbReference type="AlphaFoldDB" id="A0A0C3DG90"/>
<dbReference type="EMBL" id="KN832876">
    <property type="protein sequence ID" value="KIN00993.1"/>
    <property type="molecule type" value="Genomic_DNA"/>
</dbReference>
<organism evidence="5 6">
    <name type="scientific">Oidiodendron maius (strain Zn)</name>
    <dbReference type="NCBI Taxonomy" id="913774"/>
    <lineage>
        <taxon>Eukaryota</taxon>
        <taxon>Fungi</taxon>
        <taxon>Dikarya</taxon>
        <taxon>Ascomycota</taxon>
        <taxon>Pezizomycotina</taxon>
        <taxon>Leotiomycetes</taxon>
        <taxon>Leotiomycetes incertae sedis</taxon>
        <taxon>Myxotrichaceae</taxon>
        <taxon>Oidiodendron</taxon>
    </lineage>
</organism>
<feature type="non-terminal residue" evidence="5">
    <location>
        <position position="1"/>
    </location>
</feature>
<feature type="compositionally biased region" description="Pro residues" evidence="4">
    <location>
        <begin position="134"/>
        <end position="145"/>
    </location>
</feature>
<dbReference type="Gene3D" id="3.20.20.80">
    <property type="entry name" value="Glycosidases"/>
    <property type="match status" value="2"/>
</dbReference>
<name>A0A0C3DG90_OIDMZ</name>
<evidence type="ECO:0000256" key="1">
    <source>
        <dbReference type="ARBA" id="ARBA00004196"/>
    </source>
</evidence>
<evidence type="ECO:0000313" key="5">
    <source>
        <dbReference type="EMBL" id="KIN00993.1"/>
    </source>
</evidence>
<dbReference type="InParanoid" id="A0A0C3DG90"/>
<feature type="compositionally biased region" description="Low complexity" evidence="4">
    <location>
        <begin position="147"/>
        <end position="156"/>
    </location>
</feature>
<keyword evidence="6" id="KW-1185">Reference proteome</keyword>
<feature type="non-terminal residue" evidence="5">
    <location>
        <position position="444"/>
    </location>
</feature>
<feature type="compositionally biased region" description="Low complexity" evidence="4">
    <location>
        <begin position="83"/>
        <end position="109"/>
    </location>
</feature>
<dbReference type="Proteomes" id="UP000054321">
    <property type="component" value="Unassembled WGS sequence"/>
</dbReference>
<dbReference type="SUPFAM" id="SSF51445">
    <property type="entry name" value="(Trans)glycosidases"/>
    <property type="match status" value="1"/>
</dbReference>
<dbReference type="GO" id="GO:0042973">
    <property type="term" value="F:glucan endo-1,3-beta-D-glucosidase activity"/>
    <property type="evidence" value="ECO:0007669"/>
    <property type="project" value="TreeGrafter"/>
</dbReference>
<feature type="region of interest" description="Disordered" evidence="4">
    <location>
        <begin position="82"/>
        <end position="174"/>
    </location>
</feature>
<dbReference type="HOGENOM" id="CLU_027285_1_1_1"/>
<sequence length="444" mass="46501">STTLTLGAISLLQRASAYPINRRGGSHLNNLVKRDDIEVVDKVYEEVMVSEEVVVFVNQFGTPFSTTTMPNVESTIWSTGPLTTITPSHSTTTPSTTTTTTTATSSSKTDPIVPPPNPPATENLAKTSSTPTPVVNPIPVPPKPEPTTHSTTTSAALPPPSPSSPAPTAPTVPPAPPKSVGYGFSYSPYMANGACKSAQQVSTDFAAIPNIQQYSIVRIYGTDCNQVATVLPAAKAHGLKLMAGIFDLNTLDSEIATIVAAAQGDWSSFDTISVGNEIVNSGTAPASTVVAAVGSARSQLRAAGFMGSVVTVDTLVASRANPSLCDGSDYCAVNCHPFFDGNVEAAGSGDFLTTQMGTLRDALSNKNQRIMITETGWPWQGTANNMAVPSPANQAVALSSIRDAFASNPQDVVLFTSYNDLWKKSSALTFNADQFWGFLGYAPS</sequence>